<dbReference type="Proteomes" id="UP001283341">
    <property type="component" value="Unassembled WGS sequence"/>
</dbReference>
<dbReference type="PANTHER" id="PTHR40619:SF3">
    <property type="entry name" value="FUNGAL STAND N-TERMINAL GOODBYE DOMAIN-CONTAINING PROTEIN"/>
    <property type="match status" value="1"/>
</dbReference>
<comment type="caution">
    <text evidence="1">The sequence shown here is derived from an EMBL/GenBank/DDBJ whole genome shotgun (WGS) entry which is preliminary data.</text>
</comment>
<evidence type="ECO:0000313" key="1">
    <source>
        <dbReference type="EMBL" id="KAK3315819.1"/>
    </source>
</evidence>
<proteinExistence type="predicted"/>
<protein>
    <submittedName>
        <fullName evidence="1">Uncharacterized protein</fullName>
    </submittedName>
</protein>
<keyword evidence="2" id="KW-1185">Reference proteome</keyword>
<gene>
    <name evidence="1" type="ORF">B0H66DRAFT_559782</name>
</gene>
<dbReference type="PANTHER" id="PTHR40619">
    <property type="entry name" value="FUNGAL STAND N-TERMINAL GOODBYE DOMAIN-CONTAINING PROTEIN"/>
    <property type="match status" value="1"/>
</dbReference>
<organism evidence="1 2">
    <name type="scientific">Apodospora peruviana</name>
    <dbReference type="NCBI Taxonomy" id="516989"/>
    <lineage>
        <taxon>Eukaryota</taxon>
        <taxon>Fungi</taxon>
        <taxon>Dikarya</taxon>
        <taxon>Ascomycota</taxon>
        <taxon>Pezizomycotina</taxon>
        <taxon>Sordariomycetes</taxon>
        <taxon>Sordariomycetidae</taxon>
        <taxon>Sordariales</taxon>
        <taxon>Lasiosphaeriaceae</taxon>
        <taxon>Apodospora</taxon>
    </lineage>
</organism>
<reference evidence="1" key="1">
    <citation type="journal article" date="2023" name="Mol. Phylogenet. Evol.">
        <title>Genome-scale phylogeny and comparative genomics of the fungal order Sordariales.</title>
        <authorList>
            <person name="Hensen N."/>
            <person name="Bonometti L."/>
            <person name="Westerberg I."/>
            <person name="Brannstrom I.O."/>
            <person name="Guillou S."/>
            <person name="Cros-Aarteil S."/>
            <person name="Calhoun S."/>
            <person name="Haridas S."/>
            <person name="Kuo A."/>
            <person name="Mondo S."/>
            <person name="Pangilinan J."/>
            <person name="Riley R."/>
            <person name="LaButti K."/>
            <person name="Andreopoulos B."/>
            <person name="Lipzen A."/>
            <person name="Chen C."/>
            <person name="Yan M."/>
            <person name="Daum C."/>
            <person name="Ng V."/>
            <person name="Clum A."/>
            <person name="Steindorff A."/>
            <person name="Ohm R.A."/>
            <person name="Martin F."/>
            <person name="Silar P."/>
            <person name="Natvig D.O."/>
            <person name="Lalanne C."/>
            <person name="Gautier V."/>
            <person name="Ament-Velasquez S.L."/>
            <person name="Kruys A."/>
            <person name="Hutchinson M.I."/>
            <person name="Powell A.J."/>
            <person name="Barry K."/>
            <person name="Miller A.N."/>
            <person name="Grigoriev I.V."/>
            <person name="Debuchy R."/>
            <person name="Gladieux P."/>
            <person name="Hiltunen Thoren M."/>
            <person name="Johannesson H."/>
        </authorList>
    </citation>
    <scope>NUCLEOTIDE SEQUENCE</scope>
    <source>
        <strain evidence="1">CBS 118394</strain>
    </source>
</reference>
<sequence length="665" mass="75029">MREKKRNALLINNSGTMPETADVMVTSKDWTASVMVQTDPPIVDRERALWNLQQDGRKIESSINHDEIYQHCFAARDNLMRMVNKYRQKLKLPAVDSTAAHSWTEVETEVSTACSALENLASRDKDLSGSAGKLRRAFRGLCQHAGAGQTFVSLIPNDAFGFSSILCGSLKVIFTGLYQTAVYREEVYRALEDLPYILTDHAVHVNISLFNDDEELHRRTASLYVAVFKVLEHLLGWFVKNSFVTGVKHLMDPSGVSGRLKEKLAEVKLGSQRWDHHALKLSMQKQEEALQKQDEALRLQYWNSFMQDRMVRDVQTILNRTEGMEDRISRTGVLESLDPFVQVVVDALEKKLELSQTVRRRDNLLSFPDDTTRAEILDRLLYEPDLVVSDCEALAQLIRNRFAKTTLDSSRIAALQSNARLRAWLTIDESSLLLLNGRTRPQPVSETSVVSAQIMQRLLLWRDNNNPQMELSSSSSATVLAPLAFFCSRHRDWTRDPNASPAEAAMSLLLQLIDNRSIATLIPTDVLRECRDETVPEDVASICASLEKIILRCLDSSRVILVLVLDGLRFFAQPAERRDQMRELVEGLVGIYRRRSRTSATLKFLFASPTRSEFVEDLFDEDEILTLPRNIRKTAAAAGVGDGAGGLERLSLEFISTEDDEDGGL</sequence>
<dbReference type="AlphaFoldDB" id="A0AAE0HZK6"/>
<name>A0AAE0HZK6_9PEZI</name>
<evidence type="ECO:0000313" key="2">
    <source>
        <dbReference type="Proteomes" id="UP001283341"/>
    </source>
</evidence>
<reference evidence="1" key="2">
    <citation type="submission" date="2023-06" db="EMBL/GenBank/DDBJ databases">
        <authorList>
            <consortium name="Lawrence Berkeley National Laboratory"/>
            <person name="Haridas S."/>
            <person name="Hensen N."/>
            <person name="Bonometti L."/>
            <person name="Westerberg I."/>
            <person name="Brannstrom I.O."/>
            <person name="Guillou S."/>
            <person name="Cros-Aarteil S."/>
            <person name="Calhoun S."/>
            <person name="Kuo A."/>
            <person name="Mondo S."/>
            <person name="Pangilinan J."/>
            <person name="Riley R."/>
            <person name="Labutti K."/>
            <person name="Andreopoulos B."/>
            <person name="Lipzen A."/>
            <person name="Chen C."/>
            <person name="Yanf M."/>
            <person name="Daum C."/>
            <person name="Ng V."/>
            <person name="Clum A."/>
            <person name="Steindorff A."/>
            <person name="Ohm R."/>
            <person name="Martin F."/>
            <person name="Silar P."/>
            <person name="Natvig D."/>
            <person name="Lalanne C."/>
            <person name="Gautier V."/>
            <person name="Ament-Velasquez S.L."/>
            <person name="Kruys A."/>
            <person name="Hutchinson M.I."/>
            <person name="Powell A.J."/>
            <person name="Barry K."/>
            <person name="Miller A.N."/>
            <person name="Grigoriev I.V."/>
            <person name="Debuchy R."/>
            <person name="Gladieux P."/>
            <person name="Thoren M.H."/>
            <person name="Johannesson H."/>
        </authorList>
    </citation>
    <scope>NUCLEOTIDE SEQUENCE</scope>
    <source>
        <strain evidence="1">CBS 118394</strain>
    </source>
</reference>
<accession>A0AAE0HZK6</accession>
<dbReference type="EMBL" id="JAUEDM010000005">
    <property type="protein sequence ID" value="KAK3315819.1"/>
    <property type="molecule type" value="Genomic_DNA"/>
</dbReference>